<proteinExistence type="inferred from homology"/>
<feature type="transmembrane region" description="Helical" evidence="7">
    <location>
        <begin position="377"/>
        <end position="396"/>
    </location>
</feature>
<dbReference type="STRING" id="1603606.DSOUD_2181"/>
<dbReference type="Gene3D" id="1.20.144.10">
    <property type="entry name" value="Phosphatidic acid phosphatase type 2/haloperoxidase"/>
    <property type="match status" value="2"/>
</dbReference>
<dbReference type="Pfam" id="PF01569">
    <property type="entry name" value="PAP2"/>
    <property type="match status" value="1"/>
</dbReference>
<dbReference type="RefSeq" id="WP_053550995.1">
    <property type="nucleotide sequence ID" value="NZ_CP010802.1"/>
</dbReference>
<dbReference type="CDD" id="cd03392">
    <property type="entry name" value="PAP2_like_2"/>
    <property type="match status" value="1"/>
</dbReference>
<dbReference type="SUPFAM" id="SSF48317">
    <property type="entry name" value="Acid phosphatase/Vanadium-dependent haloperoxidase"/>
    <property type="match status" value="1"/>
</dbReference>
<dbReference type="KEGG" id="des:DSOUD_2181"/>
<reference evidence="9 10" key="1">
    <citation type="submission" date="2015-07" db="EMBL/GenBank/DDBJ databases">
        <title>Isolation and Genomic Characterization of a Novel Halophilic Metal-Reducing Deltaproteobacterium from the Deep Subsurface.</title>
        <authorList>
            <person name="Badalamenti J.P."/>
            <person name="Summers Z.M."/>
            <person name="Gralnick J.A."/>
            <person name="Bond D.R."/>
        </authorList>
    </citation>
    <scope>NUCLEOTIDE SEQUENCE [LARGE SCALE GENOMIC DNA]</scope>
    <source>
        <strain evidence="9 10">WTL</strain>
    </source>
</reference>
<comment type="similarity">
    <text evidence="2">Belongs to the DedA family.</text>
</comment>
<feature type="transmembrane region" description="Helical" evidence="7">
    <location>
        <begin position="253"/>
        <end position="277"/>
    </location>
</feature>
<dbReference type="InterPro" id="IPR036938">
    <property type="entry name" value="PAP2/HPO_sf"/>
</dbReference>
<keyword evidence="10" id="KW-1185">Reference proteome</keyword>
<comment type="subcellular location">
    <subcellularLocation>
        <location evidence="1">Cell membrane</location>
        <topology evidence="1">Multi-pass membrane protein</topology>
    </subcellularLocation>
</comment>
<feature type="transmembrane region" description="Helical" evidence="7">
    <location>
        <begin position="336"/>
        <end position="357"/>
    </location>
</feature>
<keyword evidence="5 7" id="KW-1133">Transmembrane helix</keyword>
<evidence type="ECO:0000256" key="7">
    <source>
        <dbReference type="SAM" id="Phobius"/>
    </source>
</evidence>
<sequence length="512" mass="56228">MEAWLQNLFGYLPGGASYYLLIGALSFVESLALVGIFVPGSVLIVFAGFMAAHGKGDISTLVAVSAGGAILGDLISYWAGARLGETLRQHRLFRRRQALMARANVFFIEHGGKSVFIGRFVGFLRPFIPFVAGSAHMRPLPFIVWAVTSGLLWGAAYPGLGYVFGASWKLVQLWTGRFSLAIAVLAALFVSNALFWKYLAPRLAKAGRHLWRGISLRWTSFLQKPKVQAFAAAHPALWTFVAERFSLRHGAGLYLTFALAVSTLFAALFGALTWGVFYERLSRLDQSSYTLVQELRHPVSDTFFLIVTSLGNWPVLLMIGALTLLWLILNNRDVSALILVVGTAGGELLVFVLKALFQRPRPAPFFAALQPDSASFPSGHAFVGLVFYGLIVYLLLGGIDNMRGKLALVTGGSFFALTIGLSRIYLGVHWLSDVLAGFALAALWLTFLVTAGEARRRYGGEFPWQRGWMPIRLSSWLKTTILTLAALATLFGVVDYVRTQTAVDRSPPQERR</sequence>
<keyword evidence="4 7" id="KW-0812">Transmembrane</keyword>
<feature type="domain" description="Phosphatidic acid phosphatase type 2/haloperoxidase" evidence="8">
    <location>
        <begin position="336"/>
        <end position="449"/>
    </location>
</feature>
<evidence type="ECO:0000313" key="9">
    <source>
        <dbReference type="EMBL" id="ALC16946.1"/>
    </source>
</evidence>
<dbReference type="AlphaFoldDB" id="A0A0M4D221"/>
<organism evidence="9 10">
    <name type="scientific">Desulfuromonas soudanensis</name>
    <dbReference type="NCBI Taxonomy" id="1603606"/>
    <lineage>
        <taxon>Bacteria</taxon>
        <taxon>Pseudomonadati</taxon>
        <taxon>Thermodesulfobacteriota</taxon>
        <taxon>Desulfuromonadia</taxon>
        <taxon>Desulfuromonadales</taxon>
        <taxon>Desulfuromonadaceae</taxon>
        <taxon>Desulfuromonas</taxon>
    </lineage>
</organism>
<evidence type="ECO:0000259" key="8">
    <source>
        <dbReference type="SMART" id="SM00014"/>
    </source>
</evidence>
<accession>A0A0M4D221</accession>
<feature type="transmembrane region" description="Helical" evidence="7">
    <location>
        <begin position="408"/>
        <end position="428"/>
    </location>
</feature>
<dbReference type="SMART" id="SM00014">
    <property type="entry name" value="acidPPc"/>
    <property type="match status" value="1"/>
</dbReference>
<dbReference type="OrthoDB" id="9801622at2"/>
<dbReference type="Pfam" id="PF09335">
    <property type="entry name" value="VTT_dom"/>
    <property type="match status" value="1"/>
</dbReference>
<feature type="transmembrane region" description="Helical" evidence="7">
    <location>
        <begin position="142"/>
        <end position="166"/>
    </location>
</feature>
<dbReference type="PANTHER" id="PTHR30353:SF15">
    <property type="entry name" value="INNER MEMBRANE PROTEIN YABI"/>
    <property type="match status" value="1"/>
</dbReference>
<evidence type="ECO:0000256" key="5">
    <source>
        <dbReference type="ARBA" id="ARBA00022989"/>
    </source>
</evidence>
<protein>
    <recommendedName>
        <fullName evidence="8">Phosphatidic acid phosphatase type 2/haloperoxidase domain-containing protein</fullName>
    </recommendedName>
</protein>
<feature type="transmembrane region" description="Helical" evidence="7">
    <location>
        <begin position="20"/>
        <end position="46"/>
    </location>
</feature>
<feature type="transmembrane region" description="Helical" evidence="7">
    <location>
        <begin position="58"/>
        <end position="79"/>
    </location>
</feature>
<keyword evidence="3" id="KW-1003">Cell membrane</keyword>
<gene>
    <name evidence="9" type="ORF">DSOUD_2181</name>
</gene>
<evidence type="ECO:0000256" key="3">
    <source>
        <dbReference type="ARBA" id="ARBA00022475"/>
    </source>
</evidence>
<evidence type="ECO:0000313" key="10">
    <source>
        <dbReference type="Proteomes" id="UP000057158"/>
    </source>
</evidence>
<evidence type="ECO:0000256" key="4">
    <source>
        <dbReference type="ARBA" id="ARBA00022692"/>
    </source>
</evidence>
<dbReference type="EMBL" id="CP010802">
    <property type="protein sequence ID" value="ALC16946.1"/>
    <property type="molecule type" value="Genomic_DNA"/>
</dbReference>
<dbReference type="GO" id="GO:0005886">
    <property type="term" value="C:plasma membrane"/>
    <property type="evidence" value="ECO:0007669"/>
    <property type="project" value="UniProtKB-SubCell"/>
</dbReference>
<dbReference type="PANTHER" id="PTHR30353">
    <property type="entry name" value="INNER MEMBRANE PROTEIN DEDA-RELATED"/>
    <property type="match status" value="1"/>
</dbReference>
<dbReference type="PATRIC" id="fig|1603606.3.peg.2355"/>
<evidence type="ECO:0000256" key="2">
    <source>
        <dbReference type="ARBA" id="ARBA00010792"/>
    </source>
</evidence>
<feature type="transmembrane region" description="Helical" evidence="7">
    <location>
        <begin position="475"/>
        <end position="494"/>
    </location>
</feature>
<dbReference type="InterPro" id="IPR000326">
    <property type="entry name" value="PAP2/HPO"/>
</dbReference>
<keyword evidence="6 7" id="KW-0472">Membrane</keyword>
<dbReference type="Proteomes" id="UP000057158">
    <property type="component" value="Chromosome"/>
</dbReference>
<evidence type="ECO:0000256" key="6">
    <source>
        <dbReference type="ARBA" id="ARBA00023136"/>
    </source>
</evidence>
<evidence type="ECO:0000256" key="1">
    <source>
        <dbReference type="ARBA" id="ARBA00004651"/>
    </source>
</evidence>
<dbReference type="InterPro" id="IPR032816">
    <property type="entry name" value="VTT_dom"/>
</dbReference>
<feature type="transmembrane region" description="Helical" evidence="7">
    <location>
        <begin position="178"/>
        <end position="199"/>
    </location>
</feature>
<dbReference type="InterPro" id="IPR032818">
    <property type="entry name" value="DedA-like"/>
</dbReference>
<name>A0A0M4D221_9BACT</name>
<feature type="transmembrane region" description="Helical" evidence="7">
    <location>
        <begin position="303"/>
        <end position="329"/>
    </location>
</feature>
<feature type="transmembrane region" description="Helical" evidence="7">
    <location>
        <begin position="434"/>
        <end position="454"/>
    </location>
</feature>